<dbReference type="InterPro" id="IPR011008">
    <property type="entry name" value="Dimeric_a/b-barrel"/>
</dbReference>
<dbReference type="AlphaFoldDB" id="A0A5B8VGK2"/>
<protein>
    <submittedName>
        <fullName evidence="3">Transcription initiation protein</fullName>
    </submittedName>
</protein>
<dbReference type="OrthoDB" id="7782105at2"/>
<feature type="domain" description="YCII-related" evidence="2">
    <location>
        <begin position="26"/>
        <end position="109"/>
    </location>
</feature>
<dbReference type="SUPFAM" id="SSF54909">
    <property type="entry name" value="Dimeric alpha+beta barrel"/>
    <property type="match status" value="1"/>
</dbReference>
<dbReference type="EMBL" id="CP042434">
    <property type="protein sequence ID" value="QEC70727.1"/>
    <property type="molecule type" value="Genomic_DNA"/>
</dbReference>
<evidence type="ECO:0000313" key="4">
    <source>
        <dbReference type="Proteomes" id="UP000321291"/>
    </source>
</evidence>
<organism evidence="3 4">
    <name type="scientific">Arachidicoccus ginsenosidivorans</name>
    <dbReference type="NCBI Taxonomy" id="496057"/>
    <lineage>
        <taxon>Bacteria</taxon>
        <taxon>Pseudomonadati</taxon>
        <taxon>Bacteroidota</taxon>
        <taxon>Chitinophagia</taxon>
        <taxon>Chitinophagales</taxon>
        <taxon>Chitinophagaceae</taxon>
        <taxon>Arachidicoccus</taxon>
    </lineage>
</organism>
<gene>
    <name evidence="3" type="ORF">FSB73_02505</name>
</gene>
<name>A0A5B8VGK2_9BACT</name>
<dbReference type="InterPro" id="IPR005545">
    <property type="entry name" value="YCII"/>
</dbReference>
<proteinExistence type="inferred from homology"/>
<comment type="similarity">
    <text evidence="1">Belongs to the YciI family.</text>
</comment>
<keyword evidence="4" id="KW-1185">Reference proteome</keyword>
<dbReference type="Proteomes" id="UP000321291">
    <property type="component" value="Chromosome"/>
</dbReference>
<reference evidence="3 4" key="1">
    <citation type="journal article" date="2017" name="Int. J. Syst. Evol. Microbiol.">
        <title>Arachidicoccus ginsenosidivorans sp. nov., with ginsenoside-converting activity isolated from ginseng cultivating soil.</title>
        <authorList>
            <person name="Siddiqi M.Z."/>
            <person name="Aslam Z."/>
            <person name="Im W.T."/>
        </authorList>
    </citation>
    <scope>NUCLEOTIDE SEQUENCE [LARGE SCALE GENOMIC DNA]</scope>
    <source>
        <strain evidence="3 4">Gsoil 809</strain>
    </source>
</reference>
<sequence length="115" mass="12670">MNVFLIVIHRDLTSKNPKPSPAELKEALQPYQQWIQHLADADKLVAPPKRWDLEGKVVSHGKKVKKGPYVDGITSIGGLLLIKATDYDEAVTLAKLCPIIKYGAVVEVRMALPTA</sequence>
<dbReference type="RefSeq" id="WP_146779988.1">
    <property type="nucleotide sequence ID" value="NZ_CP042434.1"/>
</dbReference>
<dbReference type="Gene3D" id="3.30.70.1060">
    <property type="entry name" value="Dimeric alpha+beta barrel"/>
    <property type="match status" value="1"/>
</dbReference>
<evidence type="ECO:0000259" key="2">
    <source>
        <dbReference type="Pfam" id="PF03795"/>
    </source>
</evidence>
<evidence type="ECO:0000256" key="1">
    <source>
        <dbReference type="ARBA" id="ARBA00007689"/>
    </source>
</evidence>
<evidence type="ECO:0000313" key="3">
    <source>
        <dbReference type="EMBL" id="QEC70727.1"/>
    </source>
</evidence>
<dbReference type="KEGG" id="agi:FSB73_02505"/>
<dbReference type="Pfam" id="PF03795">
    <property type="entry name" value="YCII"/>
    <property type="match status" value="1"/>
</dbReference>
<accession>A0A5B8VGK2</accession>